<evidence type="ECO:0000313" key="2">
    <source>
        <dbReference type="Proteomes" id="UP000789860"/>
    </source>
</evidence>
<accession>A0ACA9L7Z0</accession>
<protein>
    <submittedName>
        <fullName evidence="1">2174_t:CDS:1</fullName>
    </submittedName>
</protein>
<dbReference type="Proteomes" id="UP000789860">
    <property type="component" value="Unassembled WGS sequence"/>
</dbReference>
<proteinExistence type="predicted"/>
<keyword evidence="2" id="KW-1185">Reference proteome</keyword>
<comment type="caution">
    <text evidence="1">The sequence shown here is derived from an EMBL/GenBank/DDBJ whole genome shotgun (WGS) entry which is preliminary data.</text>
</comment>
<organism evidence="1 2">
    <name type="scientific">Scutellospora calospora</name>
    <dbReference type="NCBI Taxonomy" id="85575"/>
    <lineage>
        <taxon>Eukaryota</taxon>
        <taxon>Fungi</taxon>
        <taxon>Fungi incertae sedis</taxon>
        <taxon>Mucoromycota</taxon>
        <taxon>Glomeromycotina</taxon>
        <taxon>Glomeromycetes</taxon>
        <taxon>Diversisporales</taxon>
        <taxon>Gigasporaceae</taxon>
        <taxon>Scutellospora</taxon>
    </lineage>
</organism>
<name>A0ACA9L7Z0_9GLOM</name>
<evidence type="ECO:0000313" key="1">
    <source>
        <dbReference type="EMBL" id="CAG8516124.1"/>
    </source>
</evidence>
<sequence>MQSFLKTPNFDTHFFYKSPSDLYQEFSNTYAYYKQAIHCNPTPNKQKLLIETCAAWKKIRNENKTFIRKKIQLYLTIVPHTIRSYNSLINSNSTSISVLVRTSEQLSNNISITAKNAVRQNDAITKIKEATQQISEYEQVFRLINDQELGKLKRHAEAQEKLRKKKQKQLDEEGIIEQYDKSGQPLAAILDSDIWDKIHDCVEFRSAHAKRQKTIIKVPHRHHYPAKVSLASVSRTDMKQHIDEHYCLASIKVAQIFAEVFASDTVVISQDDKAKISLGIPAVGRMFKTIQSVNEPVTTEDHDFPKGNKMKLVLLIYLLIDPTNSNTTLRTGKLAIFIKPEYFISTSSLTHITDLLNLPDENPKHFKNIIEYCNLFQTLDLDYLIVRTHAPYQSAYNSVECSMASLLGKLAGITLPVDEYGVHLDSKGNVLNKELARYNFKFLGKKLCDIWSRDNIYDKPVTVQYVDKSSQPFDNIKSTT</sequence>
<reference evidence="1" key="1">
    <citation type="submission" date="2021-06" db="EMBL/GenBank/DDBJ databases">
        <authorList>
            <person name="Kallberg Y."/>
            <person name="Tangrot J."/>
            <person name="Rosling A."/>
        </authorList>
    </citation>
    <scope>NUCLEOTIDE SEQUENCE</scope>
    <source>
        <strain evidence="1">AU212A</strain>
    </source>
</reference>
<dbReference type="EMBL" id="CAJVPM010004695">
    <property type="protein sequence ID" value="CAG8516124.1"/>
    <property type="molecule type" value="Genomic_DNA"/>
</dbReference>
<gene>
    <name evidence="1" type="ORF">SCALOS_LOCUS3870</name>
</gene>